<dbReference type="InterPro" id="IPR051678">
    <property type="entry name" value="AGP_Transferase"/>
</dbReference>
<evidence type="ECO:0000259" key="1">
    <source>
        <dbReference type="Pfam" id="PF01636"/>
    </source>
</evidence>
<sequence>MARAAPPLLELSNGSKNLFPPKSMQDTRKMIEQLCIDINFAHKVGKLEMFVGGNNTAILFTCLPLKSTSEDQRVACVLRTSLRNHFKGSPPVDNNMKSEVSITDYFRQKRNLPIPLVLAWDCTYENIIQCPYSILEQVEGETLEFEFFKLHNGLKHKIPRNCNVDRRCKFARCVSVFVAAMDKTELPGYGLFIASTNMPHKGIKLEVDLQLSRHSIDGIKIPSEIKFANWVNNILNAQMQRTSDIFLKLSPVEVWKIQKLRQIGSQMEEKGLLSNEPAVLWHADFYPRNIMVESTKDYALLTGVIDWDDARAVIFKLMFLWLPRIVARSPPAWLWSMTESQSEKDAIAAAFYDEIERLRPGYKDDACMPIRKAVRALCMYAVFGVNFQHYLELSFDALVRYWVDFMKRG</sequence>
<dbReference type="KEGG" id="bfu:BCIN_06g06860"/>
<gene>
    <name evidence="2" type="ORF">BCIN_06g06860</name>
</gene>
<dbReference type="GeneID" id="5435693"/>
<dbReference type="OrthoDB" id="2968323at2759"/>
<dbReference type="Gene3D" id="3.90.1200.10">
    <property type="match status" value="1"/>
</dbReference>
<reference evidence="2 3" key="1">
    <citation type="journal article" date="2011" name="PLoS Genet.">
        <title>Genomic analysis of the necrotrophic fungal pathogens Sclerotinia sclerotiorum and Botrytis cinerea.</title>
        <authorList>
            <person name="Amselem J."/>
            <person name="Cuomo C.A."/>
            <person name="van Kan J.A."/>
            <person name="Viaud M."/>
            <person name="Benito E.P."/>
            <person name="Couloux A."/>
            <person name="Coutinho P.M."/>
            <person name="de Vries R.P."/>
            <person name="Dyer P.S."/>
            <person name="Fillinger S."/>
            <person name="Fournier E."/>
            <person name="Gout L."/>
            <person name="Hahn M."/>
            <person name="Kohn L."/>
            <person name="Lapalu N."/>
            <person name="Plummer K.M."/>
            <person name="Pradier J.M."/>
            <person name="Quevillon E."/>
            <person name="Sharon A."/>
            <person name="Simon A."/>
            <person name="ten Have A."/>
            <person name="Tudzynski B."/>
            <person name="Tudzynski P."/>
            <person name="Wincker P."/>
            <person name="Andrew M."/>
            <person name="Anthouard V."/>
            <person name="Beever R.E."/>
            <person name="Beffa R."/>
            <person name="Benoit I."/>
            <person name="Bouzid O."/>
            <person name="Brault B."/>
            <person name="Chen Z."/>
            <person name="Choquer M."/>
            <person name="Collemare J."/>
            <person name="Cotton P."/>
            <person name="Danchin E.G."/>
            <person name="Da Silva C."/>
            <person name="Gautier A."/>
            <person name="Giraud C."/>
            <person name="Giraud T."/>
            <person name="Gonzalez C."/>
            <person name="Grossetete S."/>
            <person name="Guldener U."/>
            <person name="Henrissat B."/>
            <person name="Howlett B.J."/>
            <person name="Kodira C."/>
            <person name="Kretschmer M."/>
            <person name="Lappartient A."/>
            <person name="Leroch M."/>
            <person name="Levis C."/>
            <person name="Mauceli E."/>
            <person name="Neuveglise C."/>
            <person name="Oeser B."/>
            <person name="Pearson M."/>
            <person name="Poulain J."/>
            <person name="Poussereau N."/>
            <person name="Quesneville H."/>
            <person name="Rascle C."/>
            <person name="Schumacher J."/>
            <person name="Segurens B."/>
            <person name="Sexton A."/>
            <person name="Silva E."/>
            <person name="Sirven C."/>
            <person name="Soanes D.M."/>
            <person name="Talbot N.J."/>
            <person name="Templeton M."/>
            <person name="Yandava C."/>
            <person name="Yarden O."/>
            <person name="Zeng Q."/>
            <person name="Rollins J.A."/>
            <person name="Lebrun M.H."/>
            <person name="Dickman M."/>
        </authorList>
    </citation>
    <scope>NUCLEOTIDE SEQUENCE [LARGE SCALE GENOMIC DNA]</scope>
    <source>
        <strain evidence="2 3">B05.10</strain>
    </source>
</reference>
<dbReference type="AlphaFoldDB" id="A0A384JLB6"/>
<dbReference type="Pfam" id="PF01636">
    <property type="entry name" value="APH"/>
    <property type="match status" value="1"/>
</dbReference>
<dbReference type="SUPFAM" id="SSF56112">
    <property type="entry name" value="Protein kinase-like (PK-like)"/>
    <property type="match status" value="1"/>
</dbReference>
<protein>
    <recommendedName>
        <fullName evidence="1">Aminoglycoside phosphotransferase domain-containing protein</fullName>
    </recommendedName>
</protein>
<dbReference type="PANTHER" id="PTHR21310">
    <property type="entry name" value="AMINOGLYCOSIDE PHOSPHOTRANSFERASE-RELATED-RELATED"/>
    <property type="match status" value="1"/>
</dbReference>
<dbReference type="EMBL" id="CP009810">
    <property type="protein sequence ID" value="ATZ51271.1"/>
    <property type="molecule type" value="Genomic_DNA"/>
</dbReference>
<name>A0A384JLB6_BOTFB</name>
<feature type="domain" description="Aminoglycoside phosphotransferase" evidence="1">
    <location>
        <begin position="269"/>
        <end position="311"/>
    </location>
</feature>
<evidence type="ECO:0000313" key="2">
    <source>
        <dbReference type="EMBL" id="ATZ51271.1"/>
    </source>
</evidence>
<dbReference type="Proteomes" id="UP000001798">
    <property type="component" value="Chromosome 6"/>
</dbReference>
<dbReference type="RefSeq" id="XP_024549484.1">
    <property type="nucleotide sequence ID" value="XM_024693698.1"/>
</dbReference>
<dbReference type="VEuPathDB" id="FungiDB:Bcin06g06860"/>
<dbReference type="InterPro" id="IPR002575">
    <property type="entry name" value="Aminoglycoside_PTrfase"/>
</dbReference>
<dbReference type="InterPro" id="IPR011009">
    <property type="entry name" value="Kinase-like_dom_sf"/>
</dbReference>
<dbReference type="PANTHER" id="PTHR21310:SF56">
    <property type="entry name" value="AMINOGLYCOSIDE PHOSPHOTRANSFERASE DOMAIN-CONTAINING PROTEIN"/>
    <property type="match status" value="1"/>
</dbReference>
<reference evidence="2 3" key="2">
    <citation type="journal article" date="2012" name="Eukaryot. Cell">
        <title>Genome update of Botrytis cinerea strains B05.10 and T4.</title>
        <authorList>
            <person name="Staats M."/>
            <person name="van Kan J.A."/>
        </authorList>
    </citation>
    <scope>NUCLEOTIDE SEQUENCE [LARGE SCALE GENOMIC DNA]</scope>
    <source>
        <strain evidence="2 3">B05.10</strain>
    </source>
</reference>
<accession>A0A384JLB6</accession>
<keyword evidence="3" id="KW-1185">Reference proteome</keyword>
<evidence type="ECO:0000313" key="3">
    <source>
        <dbReference type="Proteomes" id="UP000001798"/>
    </source>
</evidence>
<organism evidence="2 3">
    <name type="scientific">Botryotinia fuckeliana (strain B05.10)</name>
    <name type="common">Noble rot fungus</name>
    <name type="synonym">Botrytis cinerea</name>
    <dbReference type="NCBI Taxonomy" id="332648"/>
    <lineage>
        <taxon>Eukaryota</taxon>
        <taxon>Fungi</taxon>
        <taxon>Dikarya</taxon>
        <taxon>Ascomycota</taxon>
        <taxon>Pezizomycotina</taxon>
        <taxon>Leotiomycetes</taxon>
        <taxon>Helotiales</taxon>
        <taxon>Sclerotiniaceae</taxon>
        <taxon>Botrytis</taxon>
    </lineage>
</organism>
<reference evidence="2 3" key="3">
    <citation type="journal article" date="2017" name="Mol. Plant Pathol.">
        <title>A gapless genome sequence of the fungus Botrytis cinerea.</title>
        <authorList>
            <person name="Van Kan J.A."/>
            <person name="Stassen J.H."/>
            <person name="Mosbach A."/>
            <person name="Van Der Lee T.A."/>
            <person name="Faino L."/>
            <person name="Farmer A.D."/>
            <person name="Papasotiriou D.G."/>
            <person name="Zhou S."/>
            <person name="Seidl M.F."/>
            <person name="Cottam E."/>
            <person name="Edel D."/>
            <person name="Hahn M."/>
            <person name="Schwartz D.C."/>
            <person name="Dietrich R.A."/>
            <person name="Widdison S."/>
            <person name="Scalliet G."/>
        </authorList>
    </citation>
    <scope>NUCLEOTIDE SEQUENCE [LARGE SCALE GENOMIC DNA]</scope>
    <source>
        <strain evidence="2 3">B05.10</strain>
    </source>
</reference>
<proteinExistence type="predicted"/>